<evidence type="ECO:0000256" key="16">
    <source>
        <dbReference type="HAMAP-Rule" id="MF_00406"/>
    </source>
</evidence>
<dbReference type="GO" id="GO:0019171">
    <property type="term" value="F:(3R)-hydroxyacyl-[acyl-carrier-protein] dehydratase activity"/>
    <property type="evidence" value="ECO:0007669"/>
    <property type="project" value="UniProtKB-EC"/>
</dbReference>
<comment type="subcellular location">
    <subcellularLocation>
        <location evidence="3 16">Cytoplasm</location>
    </subcellularLocation>
</comment>
<feature type="binding site" evidence="15">
    <location>
        <position position="261"/>
    </location>
    <ligand>
        <name>Zn(2+)</name>
        <dbReference type="ChEBI" id="CHEBI:29105"/>
    </ligand>
</feature>
<name>A0A918WGR7_9BACT</name>
<evidence type="ECO:0000256" key="1">
    <source>
        <dbReference type="ARBA" id="ARBA00001947"/>
    </source>
</evidence>
<dbReference type="GO" id="GO:0016020">
    <property type="term" value="C:membrane"/>
    <property type="evidence" value="ECO:0007669"/>
    <property type="project" value="GOC"/>
</dbReference>
<evidence type="ECO:0000256" key="6">
    <source>
        <dbReference type="ARBA" id="ARBA00022516"/>
    </source>
</evidence>
<keyword evidence="18" id="KW-1185">Reference proteome</keyword>
<feature type="binding site" evidence="15">
    <location>
        <position position="257"/>
    </location>
    <ligand>
        <name>Zn(2+)</name>
        <dbReference type="ChEBI" id="CHEBI:29105"/>
    </ligand>
</feature>
<evidence type="ECO:0000256" key="9">
    <source>
        <dbReference type="ARBA" id="ARBA00022801"/>
    </source>
</evidence>
<evidence type="ECO:0000256" key="15">
    <source>
        <dbReference type="HAMAP-Rule" id="MF_00388"/>
    </source>
</evidence>
<dbReference type="InterPro" id="IPR015870">
    <property type="entry name" value="UDP-acyl_N-AcGlcN_deAcase_N"/>
</dbReference>
<accession>A0A918WGR7</accession>
<dbReference type="InterPro" id="IPR004463">
    <property type="entry name" value="UDP-acyl_GlcNac_deAcase"/>
</dbReference>
<comment type="catalytic activity">
    <reaction evidence="13 15">
        <text>a UDP-3-O-[(3R)-3-hydroxyacyl]-N-acetyl-alpha-D-glucosamine + H2O = a UDP-3-O-[(3R)-3-hydroxyacyl]-alpha-D-glucosamine + acetate</text>
        <dbReference type="Rhea" id="RHEA:67816"/>
        <dbReference type="ChEBI" id="CHEBI:15377"/>
        <dbReference type="ChEBI" id="CHEBI:30089"/>
        <dbReference type="ChEBI" id="CHEBI:137740"/>
        <dbReference type="ChEBI" id="CHEBI:173225"/>
        <dbReference type="EC" id="3.5.1.108"/>
    </reaction>
</comment>
<dbReference type="InterPro" id="IPR020568">
    <property type="entry name" value="Ribosomal_Su5_D2-typ_SF"/>
</dbReference>
<dbReference type="InterPro" id="IPR011334">
    <property type="entry name" value="UDP-acyl_GlcNac_deAcase_C"/>
</dbReference>
<dbReference type="EC" id="3.5.1.108" evidence="15"/>
<evidence type="ECO:0000313" key="18">
    <source>
        <dbReference type="Proteomes" id="UP000644507"/>
    </source>
</evidence>
<protein>
    <recommendedName>
        <fullName evidence="15 16">Multifunctional fusion protein</fullName>
    </recommendedName>
    <domain>
        <recommendedName>
            <fullName evidence="16">3-hydroxyacyl-[acyl-carrier-protein] dehydratase FabZ</fullName>
            <ecNumber evidence="16">4.2.1.59</ecNumber>
        </recommendedName>
        <alternativeName>
            <fullName evidence="16">(3R)-hydroxymyristoyl-[acyl-carrier-protein] dehydratase</fullName>
        </alternativeName>
        <alternativeName>
            <fullName evidence="16">Beta-hydroxyacyl-ACP dehydratase</fullName>
            <shortName evidence="16">(3R)-hydroxymyristoyl-ACP dehydrase</shortName>
        </alternativeName>
    </domain>
    <domain>
        <recommendedName>
            <fullName evidence="15">UDP-3-O-acyl-N-acetylglucosamine deacetylase</fullName>
            <shortName evidence="15">UDP-3-O-acyl-GlcNAc deacetylase</shortName>
            <ecNumber evidence="15">3.5.1.108</ecNumber>
        </recommendedName>
        <alternativeName>
            <fullName evidence="15">UDP-3-O-[R-3-hydroxymyristoyl]-N-acetylglucosamine deacetylase</fullName>
        </alternativeName>
    </domain>
</protein>
<feature type="binding site" evidence="15">
    <location>
        <position position="100"/>
    </location>
    <ligand>
        <name>Zn(2+)</name>
        <dbReference type="ChEBI" id="CHEBI:29105"/>
    </ligand>
</feature>
<dbReference type="CDD" id="cd01288">
    <property type="entry name" value="FabZ"/>
    <property type="match status" value="1"/>
</dbReference>
<comment type="pathway">
    <text evidence="4 15">Glycolipid biosynthesis; lipid IV(A) biosynthesis; lipid IV(A) from (3R)-3-hydroxytetradecanoyl-[acyl-carrier-protein] and UDP-N-acetyl-alpha-D-glucosamine: step 2/6.</text>
</comment>
<dbReference type="EC" id="4.2.1.59" evidence="16"/>
<comment type="function">
    <text evidence="14 16">Involved in unsaturated fatty acids biosynthesis. Catalyzes the dehydration of short chain beta-hydroxyacyl-ACPs and long chain saturated and unsaturated beta-hydroxyacyl-ACPs.</text>
</comment>
<comment type="caution">
    <text evidence="17">The sequence shown here is derived from an EMBL/GenBank/DDBJ whole genome shotgun (WGS) entry which is preliminary data.</text>
</comment>
<dbReference type="Gene3D" id="3.10.129.10">
    <property type="entry name" value="Hotdog Thioesterase"/>
    <property type="match status" value="1"/>
</dbReference>
<dbReference type="GO" id="GO:0046872">
    <property type="term" value="F:metal ion binding"/>
    <property type="evidence" value="ECO:0007669"/>
    <property type="project" value="UniProtKB-KW"/>
</dbReference>
<sequence length="454" mass="49664">MCACLTFAYSKSLSLPINRLPMADMQNTLAAPASLEGTSLHTGEKVTLTLKPAPEDHGFVFCRVDLPDKPLIPANVDLVETVERATTLSVGSNRVHTVEHVISALVGMGIDNALIEMDANEPPIADGSSAPFVALIKQAGIQQQEAPRKTWHIREPLHLDLGNGSLITIVPDNKFRLTVTNVGRNDLHTEHFSGEVTPELYEKEIAPARTFTFYEDVAPLLEKGLIKGGSLENAVVIRGENVMSKEPRRFGNEFARHKALDLIGDLMLGGKRILGHVIAVAPGHGPNTKMAALLKKEYAKMKTSVPPVTIPEGEAVLHLPDILKILPHRYPFLLIDRVIDFTDKTCTAIKNLTFNEDFFQGHFPGHPVMPGVLQLEAMAQTASVLVLRIPENQGKVGYFMSADKVKWRKPVTPGDTLFIEAEIVSFRRGIGQAECRCLLNGEVASSATIKFAVQ</sequence>
<evidence type="ECO:0000313" key="17">
    <source>
        <dbReference type="EMBL" id="GHC45165.1"/>
    </source>
</evidence>
<keyword evidence="10 15" id="KW-0862">Zinc</keyword>
<dbReference type="GO" id="GO:0006633">
    <property type="term" value="P:fatty acid biosynthetic process"/>
    <property type="evidence" value="ECO:0007669"/>
    <property type="project" value="UniProtKB-UniRule"/>
</dbReference>
<dbReference type="HAMAP" id="MF_00406">
    <property type="entry name" value="FabZ"/>
    <property type="match status" value="1"/>
</dbReference>
<comment type="catalytic activity">
    <reaction evidence="16">
        <text>a (3R)-hydroxyacyl-[ACP] = a (2E)-enoyl-[ACP] + H2O</text>
        <dbReference type="Rhea" id="RHEA:13097"/>
        <dbReference type="Rhea" id="RHEA-COMP:9925"/>
        <dbReference type="Rhea" id="RHEA-COMP:9945"/>
        <dbReference type="ChEBI" id="CHEBI:15377"/>
        <dbReference type="ChEBI" id="CHEBI:78784"/>
        <dbReference type="ChEBI" id="CHEBI:78827"/>
        <dbReference type="EC" id="4.2.1.59"/>
    </reaction>
</comment>
<dbReference type="NCBIfam" id="TIGR01750">
    <property type="entry name" value="fabZ"/>
    <property type="match status" value="1"/>
</dbReference>
<evidence type="ECO:0000256" key="7">
    <source>
        <dbReference type="ARBA" id="ARBA00022556"/>
    </source>
</evidence>
<evidence type="ECO:0000256" key="8">
    <source>
        <dbReference type="ARBA" id="ARBA00022723"/>
    </source>
</evidence>
<dbReference type="AlphaFoldDB" id="A0A918WGR7"/>
<reference evidence="17" key="1">
    <citation type="journal article" date="2014" name="Int. J. Syst. Evol. Microbiol.">
        <title>Complete genome sequence of Corynebacterium casei LMG S-19264T (=DSM 44701T), isolated from a smear-ripened cheese.</title>
        <authorList>
            <consortium name="US DOE Joint Genome Institute (JGI-PGF)"/>
            <person name="Walter F."/>
            <person name="Albersmeier A."/>
            <person name="Kalinowski J."/>
            <person name="Ruckert C."/>
        </authorList>
    </citation>
    <scope>NUCLEOTIDE SEQUENCE</scope>
    <source>
        <strain evidence="17">KCTC 12988</strain>
    </source>
</reference>
<reference evidence="17" key="2">
    <citation type="submission" date="2020-09" db="EMBL/GenBank/DDBJ databases">
        <authorList>
            <person name="Sun Q."/>
            <person name="Kim S."/>
        </authorList>
    </citation>
    <scope>NUCLEOTIDE SEQUENCE</scope>
    <source>
        <strain evidence="17">KCTC 12988</strain>
    </source>
</reference>
<dbReference type="Pfam" id="PF07977">
    <property type="entry name" value="FabA"/>
    <property type="match status" value="1"/>
</dbReference>
<evidence type="ECO:0000256" key="13">
    <source>
        <dbReference type="ARBA" id="ARBA00024535"/>
    </source>
</evidence>
<dbReference type="GO" id="GO:0009245">
    <property type="term" value="P:lipid A biosynthetic process"/>
    <property type="evidence" value="ECO:0007669"/>
    <property type="project" value="UniProtKB-UniRule"/>
</dbReference>
<keyword evidence="6 15" id="KW-0444">Lipid biosynthesis</keyword>
<dbReference type="PANTHER" id="PTHR33694">
    <property type="entry name" value="UDP-3-O-ACYL-N-ACETYLGLUCOSAMINE DEACETYLASE 1, MITOCHONDRIAL-RELATED"/>
    <property type="match status" value="1"/>
</dbReference>
<comment type="similarity">
    <text evidence="15">Belongs to the LpxC family.</text>
</comment>
<comment type="similarity">
    <text evidence="16">Belongs to the thioester dehydratase family. FabZ subfamily.</text>
</comment>
<evidence type="ECO:0000256" key="12">
    <source>
        <dbReference type="ARBA" id="ARBA00023239"/>
    </source>
</evidence>
<keyword evidence="7 15" id="KW-0441">Lipid A biosynthesis</keyword>
<organism evidence="17 18">
    <name type="scientific">Roseibacillus persicicus</name>
    <dbReference type="NCBI Taxonomy" id="454148"/>
    <lineage>
        <taxon>Bacteria</taxon>
        <taxon>Pseudomonadati</taxon>
        <taxon>Verrucomicrobiota</taxon>
        <taxon>Verrucomicrobiia</taxon>
        <taxon>Verrucomicrobiales</taxon>
        <taxon>Verrucomicrobiaceae</taxon>
        <taxon>Roseibacillus</taxon>
    </lineage>
</organism>
<evidence type="ECO:0000256" key="2">
    <source>
        <dbReference type="ARBA" id="ARBA00002923"/>
    </source>
</evidence>
<evidence type="ECO:0000256" key="4">
    <source>
        <dbReference type="ARBA" id="ARBA00005002"/>
    </source>
</evidence>
<dbReference type="Proteomes" id="UP000644507">
    <property type="component" value="Unassembled WGS sequence"/>
</dbReference>
<dbReference type="Gene3D" id="3.30.1700.10">
    <property type="entry name" value="lpxc deacetylase, domain 2"/>
    <property type="match status" value="1"/>
</dbReference>
<evidence type="ECO:0000256" key="3">
    <source>
        <dbReference type="ARBA" id="ARBA00004496"/>
    </source>
</evidence>
<dbReference type="PANTHER" id="PTHR33694:SF1">
    <property type="entry name" value="UDP-3-O-ACYL-N-ACETYLGLUCOSAMINE DEACETYLASE 1, MITOCHONDRIAL-RELATED"/>
    <property type="match status" value="1"/>
</dbReference>
<dbReference type="NCBIfam" id="NF009667">
    <property type="entry name" value="PRK13188.1"/>
    <property type="match status" value="1"/>
</dbReference>
<gene>
    <name evidence="17" type="primary">lpxC/fabZ</name>
    <name evidence="16" type="synonym">fabZ</name>
    <name evidence="15" type="synonym">lpxC</name>
    <name evidence="17" type="ORF">GCM10007100_08030</name>
</gene>
<evidence type="ECO:0000256" key="11">
    <source>
        <dbReference type="ARBA" id="ARBA00023098"/>
    </source>
</evidence>
<keyword evidence="9 15" id="KW-0378">Hydrolase</keyword>
<dbReference type="InterPro" id="IPR010084">
    <property type="entry name" value="FabZ"/>
</dbReference>
<dbReference type="FunFam" id="3.10.129.10:FF:000001">
    <property type="entry name" value="3-hydroxyacyl-[acyl-carrier-protein] dehydratase FabZ"/>
    <property type="match status" value="1"/>
</dbReference>
<dbReference type="GO" id="GO:0103117">
    <property type="term" value="F:UDP-3-O-acyl-N-acetylglucosamine deacetylase activity"/>
    <property type="evidence" value="ECO:0007669"/>
    <property type="project" value="UniProtKB-UniRule"/>
</dbReference>
<evidence type="ECO:0000256" key="5">
    <source>
        <dbReference type="ARBA" id="ARBA00022490"/>
    </source>
</evidence>
<dbReference type="Gene3D" id="3.30.230.20">
    <property type="entry name" value="lpxc deacetylase, domain 1"/>
    <property type="match status" value="1"/>
</dbReference>
<keyword evidence="11 15" id="KW-0443">Lipid metabolism</keyword>
<keyword evidence="12 16" id="KW-0456">Lyase</keyword>
<comment type="function">
    <text evidence="2 15">Catalyzes the hydrolysis of UDP-3-O-myristoyl-N-acetylglucosamine to form UDP-3-O-myristoylglucosamine and acetate, the committed step in lipid A biosynthesis.</text>
</comment>
<dbReference type="Pfam" id="PF03331">
    <property type="entry name" value="LpxC"/>
    <property type="match status" value="1"/>
</dbReference>
<dbReference type="NCBIfam" id="TIGR00325">
    <property type="entry name" value="lpxC"/>
    <property type="match status" value="1"/>
</dbReference>
<dbReference type="InterPro" id="IPR029069">
    <property type="entry name" value="HotDog_dom_sf"/>
</dbReference>
<proteinExistence type="inferred from homology"/>
<dbReference type="SUPFAM" id="SSF54637">
    <property type="entry name" value="Thioesterase/thiol ester dehydrase-isomerase"/>
    <property type="match status" value="1"/>
</dbReference>
<keyword evidence="5 16" id="KW-0963">Cytoplasm</keyword>
<feature type="active site" description="Proton donor" evidence="15">
    <location>
        <position position="284"/>
    </location>
</feature>
<feature type="active site" evidence="16">
    <location>
        <position position="362"/>
    </location>
</feature>
<keyword evidence="8 15" id="KW-0479">Metal-binding</keyword>
<dbReference type="EMBL" id="BMXI01000003">
    <property type="protein sequence ID" value="GHC45165.1"/>
    <property type="molecule type" value="Genomic_DNA"/>
</dbReference>
<comment type="cofactor">
    <cofactor evidence="1 15">
        <name>Zn(2+)</name>
        <dbReference type="ChEBI" id="CHEBI:29105"/>
    </cofactor>
</comment>
<dbReference type="HAMAP" id="MF_00388">
    <property type="entry name" value="LpxC"/>
    <property type="match status" value="1"/>
</dbReference>
<dbReference type="NCBIfam" id="NF000582">
    <property type="entry name" value="PRK00006.1"/>
    <property type="match status" value="1"/>
</dbReference>
<evidence type="ECO:0000256" key="10">
    <source>
        <dbReference type="ARBA" id="ARBA00022833"/>
    </source>
</evidence>
<evidence type="ECO:0000256" key="14">
    <source>
        <dbReference type="ARBA" id="ARBA00025049"/>
    </source>
</evidence>
<dbReference type="SUPFAM" id="SSF54211">
    <property type="entry name" value="Ribosomal protein S5 domain 2-like"/>
    <property type="match status" value="2"/>
</dbReference>
<dbReference type="InterPro" id="IPR013114">
    <property type="entry name" value="FabA_FabZ"/>
</dbReference>
<dbReference type="GO" id="GO:0005737">
    <property type="term" value="C:cytoplasm"/>
    <property type="evidence" value="ECO:0007669"/>
    <property type="project" value="UniProtKB-SubCell"/>
</dbReference>